<evidence type="ECO:0000256" key="3">
    <source>
        <dbReference type="SAM" id="Phobius"/>
    </source>
</evidence>
<dbReference type="GO" id="GO:0016787">
    <property type="term" value="F:hydrolase activity"/>
    <property type="evidence" value="ECO:0007669"/>
    <property type="project" value="UniProtKB-KW"/>
</dbReference>
<dbReference type="Pfam" id="PF00149">
    <property type="entry name" value="Metallophos"/>
    <property type="match status" value="1"/>
</dbReference>
<dbReference type="SUPFAM" id="SSF56300">
    <property type="entry name" value="Metallo-dependent phosphatases"/>
    <property type="match status" value="1"/>
</dbReference>
<organism evidence="5">
    <name type="scientific">Eutreptiella gymnastica</name>
    <dbReference type="NCBI Taxonomy" id="73025"/>
    <lineage>
        <taxon>Eukaryota</taxon>
        <taxon>Discoba</taxon>
        <taxon>Euglenozoa</taxon>
        <taxon>Euglenida</taxon>
        <taxon>Spirocuta</taxon>
        <taxon>Euglenophyceae</taxon>
        <taxon>Eutreptiales</taxon>
        <taxon>Eutreptiaceae</taxon>
        <taxon>Eutreptiella</taxon>
    </lineage>
</organism>
<reference evidence="5" key="1">
    <citation type="submission" date="2021-01" db="EMBL/GenBank/DDBJ databases">
        <authorList>
            <person name="Corre E."/>
            <person name="Pelletier E."/>
            <person name="Niang G."/>
            <person name="Scheremetjew M."/>
            <person name="Finn R."/>
            <person name="Kale V."/>
            <person name="Holt S."/>
            <person name="Cochrane G."/>
            <person name="Meng A."/>
            <person name="Brown T."/>
            <person name="Cohen L."/>
        </authorList>
    </citation>
    <scope>NUCLEOTIDE SEQUENCE</scope>
    <source>
        <strain evidence="5">CCMP1594</strain>
    </source>
</reference>
<evidence type="ECO:0000256" key="2">
    <source>
        <dbReference type="ARBA" id="ARBA00022801"/>
    </source>
</evidence>
<protein>
    <recommendedName>
        <fullName evidence="4">Calcineurin-like phosphoesterase domain-containing protein</fullName>
    </recommendedName>
</protein>
<dbReference type="EMBL" id="HBJA01078863">
    <property type="protein sequence ID" value="CAE0816467.1"/>
    <property type="molecule type" value="Transcribed_RNA"/>
</dbReference>
<feature type="transmembrane region" description="Helical" evidence="3">
    <location>
        <begin position="9"/>
        <end position="28"/>
    </location>
</feature>
<gene>
    <name evidence="5" type="ORF">EGYM00163_LOCUS27628</name>
</gene>
<keyword evidence="2" id="KW-0378">Hydrolase</keyword>
<evidence type="ECO:0000259" key="4">
    <source>
        <dbReference type="Pfam" id="PF00149"/>
    </source>
</evidence>
<keyword evidence="3" id="KW-1133">Transmembrane helix</keyword>
<keyword evidence="1" id="KW-0732">Signal</keyword>
<name>A0A7S4FVI6_9EUGL</name>
<accession>A0A7S4FVI6</accession>
<keyword evidence="3" id="KW-0812">Transmembrane</keyword>
<evidence type="ECO:0000256" key="1">
    <source>
        <dbReference type="ARBA" id="ARBA00022729"/>
    </source>
</evidence>
<dbReference type="Gene3D" id="3.60.21.10">
    <property type="match status" value="1"/>
</dbReference>
<keyword evidence="3" id="KW-0472">Membrane</keyword>
<evidence type="ECO:0000313" key="5">
    <source>
        <dbReference type="EMBL" id="CAE0816467.1"/>
    </source>
</evidence>
<dbReference type="AlphaFoldDB" id="A0A7S4FVI6"/>
<dbReference type="InterPro" id="IPR051558">
    <property type="entry name" value="Metallophosphoesterase_PAP"/>
</dbReference>
<feature type="domain" description="Calcineurin-like phosphoesterase" evidence="4">
    <location>
        <begin position="92"/>
        <end position="289"/>
    </location>
</feature>
<dbReference type="InterPro" id="IPR029052">
    <property type="entry name" value="Metallo-depent_PP-like"/>
</dbReference>
<sequence length="356" mass="39674">MKALWLRRCLTCSAVVLSFIYLLPVFLWTGNPSSSHDAAATAAHLWTGARAASQGKQLDSTQDSVSGRPLRGMPTEPVGIAPLPVLPHYLLTFLVIGDWGKPLDATHHVAEQMGEYAARHDAAFVVSTGDNFYMEGVGSVDDPLFRTNFEDVFKHPALHRTKWYIALGNHDQSKGTAAQVKYSQRSRRWQLPAPWYNVTHYVEGQPLLDLYVLDHYHQTAGKYDLFTVQIPWLAKQLASSKAPWKVLVDHRPVFSGGVLHGSSPRLLQKLVPILKQYRVQMVLNGDDHSLQVLEQDGITYIVSGGGSWLHEHNAILQTKFGAMQNGFTLHRLNNTHMVVDVINASGAILYTRAIPK</sequence>
<dbReference type="InterPro" id="IPR004843">
    <property type="entry name" value="Calcineurin-like_PHP"/>
</dbReference>
<proteinExistence type="predicted"/>
<dbReference type="PANTHER" id="PTHR10161:SF14">
    <property type="entry name" value="TARTRATE-RESISTANT ACID PHOSPHATASE TYPE 5"/>
    <property type="match status" value="1"/>
</dbReference>
<dbReference type="PANTHER" id="PTHR10161">
    <property type="entry name" value="TARTRATE-RESISTANT ACID PHOSPHATASE TYPE 5"/>
    <property type="match status" value="1"/>
</dbReference>